<name>A0A423X0C1_9PEZI</name>
<organism evidence="1 2">
    <name type="scientific">Cytospora leucostoma</name>
    <dbReference type="NCBI Taxonomy" id="1230097"/>
    <lineage>
        <taxon>Eukaryota</taxon>
        <taxon>Fungi</taxon>
        <taxon>Dikarya</taxon>
        <taxon>Ascomycota</taxon>
        <taxon>Pezizomycotina</taxon>
        <taxon>Sordariomycetes</taxon>
        <taxon>Sordariomycetidae</taxon>
        <taxon>Diaporthales</taxon>
        <taxon>Cytosporaceae</taxon>
        <taxon>Cytospora</taxon>
    </lineage>
</organism>
<gene>
    <name evidence="1" type="ORF">VPNG_05681</name>
</gene>
<evidence type="ECO:0000313" key="1">
    <source>
        <dbReference type="EMBL" id="ROW09124.1"/>
    </source>
</evidence>
<dbReference type="Proteomes" id="UP000285146">
    <property type="component" value="Unassembled WGS sequence"/>
</dbReference>
<evidence type="ECO:0000313" key="2">
    <source>
        <dbReference type="Proteomes" id="UP000285146"/>
    </source>
</evidence>
<protein>
    <submittedName>
        <fullName evidence="1">Uncharacterized protein</fullName>
    </submittedName>
</protein>
<keyword evidence="2" id="KW-1185">Reference proteome</keyword>
<dbReference type="OrthoDB" id="10641005at2759"/>
<dbReference type="EMBL" id="LKEB01000032">
    <property type="protein sequence ID" value="ROW09124.1"/>
    <property type="molecule type" value="Genomic_DNA"/>
</dbReference>
<proteinExistence type="predicted"/>
<reference evidence="1 2" key="1">
    <citation type="submission" date="2015-09" db="EMBL/GenBank/DDBJ databases">
        <title>Host preference determinants of Valsa canker pathogens revealed by comparative genomics.</title>
        <authorList>
            <person name="Yin Z."/>
            <person name="Huang L."/>
        </authorList>
    </citation>
    <scope>NUCLEOTIDE SEQUENCE [LARGE SCALE GENOMIC DNA]</scope>
    <source>
        <strain evidence="1 2">SXYLt</strain>
    </source>
</reference>
<dbReference type="InParanoid" id="A0A423X0C1"/>
<comment type="caution">
    <text evidence="1">The sequence shown here is derived from an EMBL/GenBank/DDBJ whole genome shotgun (WGS) entry which is preliminary data.</text>
</comment>
<sequence length="157" mass="17609">MVNPYDADRKALLSARDVARPTCIAAELSVDEPLVDLLVDVVNPDDLAYERPPGRPLDPPRDKVPVLGDQEVRHMADQCRVRGQDAECSRPEFYFTGSVWILRAMAALSAREMVLPEGRLEQERRDGLEEDLAGRPDQVHIHTLCDENLPAEDQLVV</sequence>
<accession>A0A423X0C1</accession>
<dbReference type="AlphaFoldDB" id="A0A423X0C1"/>